<proteinExistence type="predicted"/>
<gene>
    <name evidence="3" type="ORF">Q5P01_011236</name>
</gene>
<protein>
    <submittedName>
        <fullName evidence="3">Uncharacterized protein</fullName>
    </submittedName>
</protein>
<keyword evidence="2" id="KW-1133">Transmembrane helix</keyword>
<evidence type="ECO:0000313" key="3">
    <source>
        <dbReference type="EMBL" id="KAK2844577.1"/>
    </source>
</evidence>
<dbReference type="EMBL" id="JAUPFM010000008">
    <property type="protein sequence ID" value="KAK2844577.1"/>
    <property type="molecule type" value="Genomic_DNA"/>
</dbReference>
<dbReference type="Proteomes" id="UP001187415">
    <property type="component" value="Unassembled WGS sequence"/>
</dbReference>
<accession>A0AA88MZ20</accession>
<organism evidence="3 4">
    <name type="scientific">Channa striata</name>
    <name type="common">Snakehead murrel</name>
    <name type="synonym">Ophicephalus striatus</name>
    <dbReference type="NCBI Taxonomy" id="64152"/>
    <lineage>
        <taxon>Eukaryota</taxon>
        <taxon>Metazoa</taxon>
        <taxon>Chordata</taxon>
        <taxon>Craniata</taxon>
        <taxon>Vertebrata</taxon>
        <taxon>Euteleostomi</taxon>
        <taxon>Actinopterygii</taxon>
        <taxon>Neopterygii</taxon>
        <taxon>Teleostei</taxon>
        <taxon>Neoteleostei</taxon>
        <taxon>Acanthomorphata</taxon>
        <taxon>Anabantaria</taxon>
        <taxon>Anabantiformes</taxon>
        <taxon>Channoidei</taxon>
        <taxon>Channidae</taxon>
        <taxon>Channa</taxon>
    </lineage>
</organism>
<sequence length="163" mass="18661">MKVNIVIPAAVMVSVVLFGIVKIRKKELDKEDKQSRFHEIKLRVTGDVLKEYENEKAEMQNLLQKLVSDEKALEDEVNMLISRADEIRGEVDNCQGGQKSAKDELSIAETEFSNLKAEQDQRDEQLEDRSGSSKKDTVRKKLSVQLFEKRITGSKQVVWHQSD</sequence>
<dbReference type="AlphaFoldDB" id="A0AA88MZ20"/>
<evidence type="ECO:0000313" key="4">
    <source>
        <dbReference type="Proteomes" id="UP001187415"/>
    </source>
</evidence>
<feature type="compositionally biased region" description="Basic and acidic residues" evidence="1">
    <location>
        <begin position="117"/>
        <end position="136"/>
    </location>
</feature>
<keyword evidence="2" id="KW-0472">Membrane</keyword>
<feature type="region of interest" description="Disordered" evidence="1">
    <location>
        <begin position="112"/>
        <end position="139"/>
    </location>
</feature>
<reference evidence="3" key="1">
    <citation type="submission" date="2023-07" db="EMBL/GenBank/DDBJ databases">
        <title>Chromosome-level Genome Assembly of Striped Snakehead (Channa striata).</title>
        <authorList>
            <person name="Liu H."/>
        </authorList>
    </citation>
    <scope>NUCLEOTIDE SEQUENCE</scope>
    <source>
        <strain evidence="3">Gz</strain>
        <tissue evidence="3">Muscle</tissue>
    </source>
</reference>
<name>A0AA88MZ20_CHASR</name>
<evidence type="ECO:0000256" key="2">
    <source>
        <dbReference type="SAM" id="Phobius"/>
    </source>
</evidence>
<evidence type="ECO:0000256" key="1">
    <source>
        <dbReference type="SAM" id="MobiDB-lite"/>
    </source>
</evidence>
<comment type="caution">
    <text evidence="3">The sequence shown here is derived from an EMBL/GenBank/DDBJ whole genome shotgun (WGS) entry which is preliminary data.</text>
</comment>
<keyword evidence="4" id="KW-1185">Reference proteome</keyword>
<keyword evidence="2" id="KW-0812">Transmembrane</keyword>
<feature type="transmembrane region" description="Helical" evidence="2">
    <location>
        <begin position="6"/>
        <end position="23"/>
    </location>
</feature>